<protein>
    <submittedName>
        <fullName evidence="2">Uncharacterized protein</fullName>
    </submittedName>
</protein>
<sequence length="35" mass="4087">GQSGGREEVQEAAANEDVEQEEPDEFFARKEYWKQ</sequence>
<proteinExistence type="predicted"/>
<reference evidence="2" key="1">
    <citation type="journal article" date="2014" name="Front. Microbiol.">
        <title>High frequency of phylogenetically diverse reductive dehalogenase-homologous genes in deep subseafloor sedimentary metagenomes.</title>
        <authorList>
            <person name="Kawai M."/>
            <person name="Futagami T."/>
            <person name="Toyoda A."/>
            <person name="Takaki Y."/>
            <person name="Nishi S."/>
            <person name="Hori S."/>
            <person name="Arai W."/>
            <person name="Tsubouchi T."/>
            <person name="Morono Y."/>
            <person name="Uchiyama I."/>
            <person name="Ito T."/>
            <person name="Fujiyama A."/>
            <person name="Inagaki F."/>
            <person name="Takami H."/>
        </authorList>
    </citation>
    <scope>NUCLEOTIDE SEQUENCE</scope>
    <source>
        <strain evidence="2">Expedition CK06-06</strain>
    </source>
</reference>
<evidence type="ECO:0000256" key="1">
    <source>
        <dbReference type="SAM" id="MobiDB-lite"/>
    </source>
</evidence>
<gene>
    <name evidence="2" type="ORF">S06H3_13314</name>
</gene>
<name>X1M6K7_9ZZZZ</name>
<accession>X1M6K7</accession>
<organism evidence="2">
    <name type="scientific">marine sediment metagenome</name>
    <dbReference type="NCBI Taxonomy" id="412755"/>
    <lineage>
        <taxon>unclassified sequences</taxon>
        <taxon>metagenomes</taxon>
        <taxon>ecological metagenomes</taxon>
    </lineage>
</organism>
<comment type="caution">
    <text evidence="2">The sequence shown here is derived from an EMBL/GenBank/DDBJ whole genome shotgun (WGS) entry which is preliminary data.</text>
</comment>
<feature type="compositionally biased region" description="Basic and acidic residues" evidence="1">
    <location>
        <begin position="26"/>
        <end position="35"/>
    </location>
</feature>
<dbReference type="AlphaFoldDB" id="X1M6K7"/>
<feature type="compositionally biased region" description="Acidic residues" evidence="1">
    <location>
        <begin position="14"/>
        <end position="25"/>
    </location>
</feature>
<feature type="region of interest" description="Disordered" evidence="1">
    <location>
        <begin position="1"/>
        <end position="35"/>
    </location>
</feature>
<dbReference type="EMBL" id="BARV01006497">
    <property type="protein sequence ID" value="GAI13726.1"/>
    <property type="molecule type" value="Genomic_DNA"/>
</dbReference>
<feature type="non-terminal residue" evidence="2">
    <location>
        <position position="1"/>
    </location>
</feature>
<evidence type="ECO:0000313" key="2">
    <source>
        <dbReference type="EMBL" id="GAI13726.1"/>
    </source>
</evidence>